<dbReference type="Proteomes" id="UP001628179">
    <property type="component" value="Unassembled WGS sequence"/>
</dbReference>
<dbReference type="GeneID" id="98177118"/>
<evidence type="ECO:0000256" key="1">
    <source>
        <dbReference type="SAM" id="MobiDB-lite"/>
    </source>
</evidence>
<dbReference type="EMBL" id="BAAFSV010000003">
    <property type="protein sequence ID" value="GAB1316165.1"/>
    <property type="molecule type" value="Genomic_DNA"/>
</dbReference>
<evidence type="ECO:0000313" key="3">
    <source>
        <dbReference type="Proteomes" id="UP001628179"/>
    </source>
</evidence>
<gene>
    <name evidence="2" type="ORF">MFIFM68171_06375</name>
</gene>
<proteinExistence type="predicted"/>
<evidence type="ECO:0000313" key="2">
    <source>
        <dbReference type="EMBL" id="GAB1316165.1"/>
    </source>
</evidence>
<feature type="region of interest" description="Disordered" evidence="1">
    <location>
        <begin position="234"/>
        <end position="272"/>
    </location>
</feature>
<name>A0ABQ0GEP0_9PEZI</name>
<dbReference type="RefSeq" id="XP_070917896.1">
    <property type="nucleotide sequence ID" value="XM_071061795.1"/>
</dbReference>
<keyword evidence="3" id="KW-1185">Reference proteome</keyword>
<reference evidence="2 3" key="1">
    <citation type="submission" date="2024-09" db="EMBL/GenBank/DDBJ databases">
        <title>Itraconazole resistance in Madurella fahalii resulting from another homologue of gene encoding cytochrome P450 14-alpha sterol demethylase (CYP51).</title>
        <authorList>
            <person name="Yoshioka I."/>
            <person name="Fahal A.H."/>
            <person name="Kaneko S."/>
            <person name="Yaguchi T."/>
        </authorList>
    </citation>
    <scope>NUCLEOTIDE SEQUENCE [LARGE SCALE GENOMIC DNA]</scope>
    <source>
        <strain evidence="2 3">IFM 68171</strain>
    </source>
</reference>
<comment type="caution">
    <text evidence="2">The sequence shown here is derived from an EMBL/GenBank/DDBJ whole genome shotgun (WGS) entry which is preliminary data.</text>
</comment>
<sequence>MTDQRRAVETQEMDIQLLQEADTIVDVEQLTGITMQEEAKKLTTVRHIMDDLHCELDESIDSWGRLSLEERREEQLPWPKFPEPPTAPALAPARGQRPLAPAEDRTPRVTDPSVGTKARYVEQWNRWAGSPTVHNPAAALGKQTPWWMKEQTQYALSKRPEEDQLEGSAAMAQFNRGYVVGLSFAREIKNARQRRTYPEPRYRAARNSSEDIFLDEDYDPLFWQKNLRPGNIWTGPPRFQIPEEDNISPRTVPPSFTRRDLQVGRSQHRTSV</sequence>
<organism evidence="2 3">
    <name type="scientific">Madurella fahalii</name>
    <dbReference type="NCBI Taxonomy" id="1157608"/>
    <lineage>
        <taxon>Eukaryota</taxon>
        <taxon>Fungi</taxon>
        <taxon>Dikarya</taxon>
        <taxon>Ascomycota</taxon>
        <taxon>Pezizomycotina</taxon>
        <taxon>Sordariomycetes</taxon>
        <taxon>Sordariomycetidae</taxon>
        <taxon>Sordariales</taxon>
        <taxon>Sordariales incertae sedis</taxon>
        <taxon>Madurella</taxon>
    </lineage>
</organism>
<protein>
    <submittedName>
        <fullName evidence="2">Uncharacterized protein</fullName>
    </submittedName>
</protein>
<accession>A0ABQ0GEP0</accession>
<feature type="region of interest" description="Disordered" evidence="1">
    <location>
        <begin position="76"/>
        <end position="113"/>
    </location>
</feature>